<proteinExistence type="predicted"/>
<sequence>MSLFVDIEPGQDTQTSVPTQFGMDSNIIYDYILDYYYDSIGAFLSFELNTDTVSTTALIARDIMPQMIGDRRLHHRAVGRQRASLSQ</sequence>
<gene>
    <name evidence="1" type="ORF">J07HQW1_00579</name>
</gene>
<protein>
    <submittedName>
        <fullName evidence="1">Uncharacterized protein</fullName>
    </submittedName>
</protein>
<dbReference type="AlphaFoldDB" id="U1N237"/>
<dbReference type="EMBL" id="KE356560">
    <property type="protein sequence ID" value="ERG90555.1"/>
    <property type="molecule type" value="Genomic_DNA"/>
</dbReference>
<dbReference type="HOGENOM" id="CLU_2475935_0_0_2"/>
<organism evidence="1 2">
    <name type="scientific">Haloquadratum walsbyi J07HQW1</name>
    <dbReference type="NCBI Taxonomy" id="1238424"/>
    <lineage>
        <taxon>Archaea</taxon>
        <taxon>Methanobacteriati</taxon>
        <taxon>Methanobacteriota</taxon>
        <taxon>Stenosarchaea group</taxon>
        <taxon>Halobacteria</taxon>
        <taxon>Halobacteriales</taxon>
        <taxon>Haloferacaceae</taxon>
        <taxon>Haloquadratum</taxon>
    </lineage>
</organism>
<accession>U1N237</accession>
<reference evidence="1 2" key="1">
    <citation type="journal article" date="2013" name="PLoS ONE">
        <title>Assembly-driven community genomics of a hypersaline microbial ecosystem.</title>
        <authorList>
            <person name="Podell S."/>
            <person name="Ugalde J.A."/>
            <person name="Narasingarao P."/>
            <person name="Banfield J.F."/>
            <person name="Heidelberg K.B."/>
            <person name="Allen E.E."/>
        </authorList>
    </citation>
    <scope>NUCLEOTIDE SEQUENCE [LARGE SCALE GENOMIC DNA]</scope>
    <source>
        <strain evidence="2">J07HQW1</strain>
    </source>
</reference>
<evidence type="ECO:0000313" key="2">
    <source>
        <dbReference type="Proteomes" id="UP000030649"/>
    </source>
</evidence>
<name>U1N237_9EURY</name>
<evidence type="ECO:0000313" key="1">
    <source>
        <dbReference type="EMBL" id="ERG90555.1"/>
    </source>
</evidence>
<dbReference type="Proteomes" id="UP000030649">
    <property type="component" value="Unassembled WGS sequence"/>
</dbReference>